<name>A0A8H3L5P2_9GLOM</name>
<evidence type="ECO:0000313" key="2">
    <source>
        <dbReference type="Proteomes" id="UP000615446"/>
    </source>
</evidence>
<dbReference type="Proteomes" id="UP000615446">
    <property type="component" value="Unassembled WGS sequence"/>
</dbReference>
<sequence length="88" mass="10437">MLKQLTVKQKVQAIQLLKLDLNSRKIATRISENVHYSGISRLKMKYEETNSVNDKSKTKRLYKLTDYNERISMIRHIMTDEYFTAVNI</sequence>
<proteinExistence type="predicted"/>
<dbReference type="AlphaFoldDB" id="A0A8H3L5P2"/>
<gene>
    <name evidence="1" type="ORF">RCL2_000923300</name>
</gene>
<organism evidence="1 2">
    <name type="scientific">Rhizophagus clarus</name>
    <dbReference type="NCBI Taxonomy" id="94130"/>
    <lineage>
        <taxon>Eukaryota</taxon>
        <taxon>Fungi</taxon>
        <taxon>Fungi incertae sedis</taxon>
        <taxon>Mucoromycota</taxon>
        <taxon>Glomeromycotina</taxon>
        <taxon>Glomeromycetes</taxon>
        <taxon>Glomerales</taxon>
        <taxon>Glomeraceae</taxon>
        <taxon>Rhizophagus</taxon>
    </lineage>
</organism>
<reference evidence="1" key="1">
    <citation type="submission" date="2019-10" db="EMBL/GenBank/DDBJ databases">
        <title>Conservation and host-specific expression of non-tandemly repeated heterogenous ribosome RNA gene in arbuscular mycorrhizal fungi.</title>
        <authorList>
            <person name="Maeda T."/>
            <person name="Kobayashi Y."/>
            <person name="Nakagawa T."/>
            <person name="Ezawa T."/>
            <person name="Yamaguchi K."/>
            <person name="Bino T."/>
            <person name="Nishimoto Y."/>
            <person name="Shigenobu S."/>
            <person name="Kawaguchi M."/>
        </authorList>
    </citation>
    <scope>NUCLEOTIDE SEQUENCE</scope>
    <source>
        <strain evidence="1">HR1</strain>
    </source>
</reference>
<comment type="caution">
    <text evidence="1">The sequence shown here is derived from an EMBL/GenBank/DDBJ whole genome shotgun (WGS) entry which is preliminary data.</text>
</comment>
<protein>
    <submittedName>
        <fullName evidence="1">Uncharacterized protein</fullName>
    </submittedName>
</protein>
<accession>A0A8H3L5P2</accession>
<dbReference type="EMBL" id="BLAL01000059">
    <property type="protein sequence ID" value="GES82002.1"/>
    <property type="molecule type" value="Genomic_DNA"/>
</dbReference>
<evidence type="ECO:0000313" key="1">
    <source>
        <dbReference type="EMBL" id="GES82002.1"/>
    </source>
</evidence>